<organism evidence="2 3">
    <name type="scientific">Linnemannia exigua</name>
    <dbReference type="NCBI Taxonomy" id="604196"/>
    <lineage>
        <taxon>Eukaryota</taxon>
        <taxon>Fungi</taxon>
        <taxon>Fungi incertae sedis</taxon>
        <taxon>Mucoromycota</taxon>
        <taxon>Mortierellomycotina</taxon>
        <taxon>Mortierellomycetes</taxon>
        <taxon>Mortierellales</taxon>
        <taxon>Mortierellaceae</taxon>
        <taxon>Linnemannia</taxon>
    </lineage>
</organism>
<evidence type="ECO:0000313" key="3">
    <source>
        <dbReference type="Proteomes" id="UP001194580"/>
    </source>
</evidence>
<proteinExistence type="predicted"/>
<name>A0AAD4D1Z6_9FUNG</name>
<accession>A0AAD4D1Z6</accession>
<dbReference type="Proteomes" id="UP001194580">
    <property type="component" value="Unassembled WGS sequence"/>
</dbReference>
<sequence>LPLSEIISNFKNALDNRDIVRSSNDKPAGPITLEHDLNSDTVGLSRTLINLASAKGLQPMNIATCLGDPTPYQRGSKLGPGGAEQDYNTPSQTVNKKTAGKGPTTSTSDAVAALQQSVVFAAMGLAAVASVMLTL</sequence>
<dbReference type="AlphaFoldDB" id="A0AAD4D1Z6"/>
<gene>
    <name evidence="2" type="ORF">BGZ95_005893</name>
</gene>
<evidence type="ECO:0000256" key="1">
    <source>
        <dbReference type="SAM" id="MobiDB-lite"/>
    </source>
</evidence>
<evidence type="ECO:0000313" key="2">
    <source>
        <dbReference type="EMBL" id="KAG0254966.1"/>
    </source>
</evidence>
<protein>
    <submittedName>
        <fullName evidence="2">Uncharacterized protein</fullName>
    </submittedName>
</protein>
<feature type="region of interest" description="Disordered" evidence="1">
    <location>
        <begin position="68"/>
        <end position="107"/>
    </location>
</feature>
<keyword evidence="3" id="KW-1185">Reference proteome</keyword>
<dbReference type="EMBL" id="JAAAIL010002727">
    <property type="protein sequence ID" value="KAG0254966.1"/>
    <property type="molecule type" value="Genomic_DNA"/>
</dbReference>
<comment type="caution">
    <text evidence="2">The sequence shown here is derived from an EMBL/GenBank/DDBJ whole genome shotgun (WGS) entry which is preliminary data.</text>
</comment>
<reference evidence="2" key="1">
    <citation type="journal article" date="2020" name="Fungal Divers.">
        <title>Resolving the Mortierellaceae phylogeny through synthesis of multi-gene phylogenetics and phylogenomics.</title>
        <authorList>
            <person name="Vandepol N."/>
            <person name="Liber J."/>
            <person name="Desiro A."/>
            <person name="Na H."/>
            <person name="Kennedy M."/>
            <person name="Barry K."/>
            <person name="Grigoriev I.V."/>
            <person name="Miller A.N."/>
            <person name="O'Donnell K."/>
            <person name="Stajich J.E."/>
            <person name="Bonito G."/>
        </authorList>
    </citation>
    <scope>NUCLEOTIDE SEQUENCE</scope>
    <source>
        <strain evidence="2">NRRL 28262</strain>
    </source>
</reference>
<feature type="compositionally biased region" description="Polar residues" evidence="1">
    <location>
        <begin position="86"/>
        <end position="96"/>
    </location>
</feature>
<feature type="non-terminal residue" evidence="2">
    <location>
        <position position="135"/>
    </location>
</feature>